<evidence type="ECO:0000259" key="6">
    <source>
        <dbReference type="PROSITE" id="PS50850"/>
    </source>
</evidence>
<feature type="transmembrane region" description="Helical" evidence="5">
    <location>
        <begin position="170"/>
        <end position="189"/>
    </location>
</feature>
<protein>
    <submittedName>
        <fullName evidence="7">MFS transporter-like protein</fullName>
    </submittedName>
</protein>
<dbReference type="EMBL" id="ML977320">
    <property type="protein sequence ID" value="KAF2116606.1"/>
    <property type="molecule type" value="Genomic_DNA"/>
</dbReference>
<feature type="transmembrane region" description="Helical" evidence="5">
    <location>
        <begin position="109"/>
        <end position="129"/>
    </location>
</feature>
<evidence type="ECO:0000256" key="3">
    <source>
        <dbReference type="ARBA" id="ARBA00022989"/>
    </source>
</evidence>
<evidence type="ECO:0000256" key="5">
    <source>
        <dbReference type="SAM" id="Phobius"/>
    </source>
</evidence>
<keyword evidence="8" id="KW-1185">Reference proteome</keyword>
<evidence type="ECO:0000313" key="7">
    <source>
        <dbReference type="EMBL" id="KAF2116606.1"/>
    </source>
</evidence>
<dbReference type="InterPro" id="IPR011701">
    <property type="entry name" value="MFS"/>
</dbReference>
<feature type="transmembrane region" description="Helical" evidence="5">
    <location>
        <begin position="482"/>
        <end position="501"/>
    </location>
</feature>
<dbReference type="PANTHER" id="PTHR23502:SF29">
    <property type="entry name" value="TRANSPORTER, PUTATIVE (AFU_ORTHOLOGUE AFUA_6G06680)-RELATED"/>
    <property type="match status" value="1"/>
</dbReference>
<evidence type="ECO:0000313" key="8">
    <source>
        <dbReference type="Proteomes" id="UP000799770"/>
    </source>
</evidence>
<keyword evidence="4 5" id="KW-0472">Membrane</keyword>
<dbReference type="GO" id="GO:0022857">
    <property type="term" value="F:transmembrane transporter activity"/>
    <property type="evidence" value="ECO:0007669"/>
    <property type="project" value="InterPro"/>
</dbReference>
<evidence type="ECO:0000256" key="2">
    <source>
        <dbReference type="ARBA" id="ARBA00022692"/>
    </source>
</evidence>
<feature type="transmembrane region" description="Helical" evidence="5">
    <location>
        <begin position="136"/>
        <end position="158"/>
    </location>
</feature>
<dbReference type="PROSITE" id="PS50850">
    <property type="entry name" value="MFS"/>
    <property type="match status" value="1"/>
</dbReference>
<dbReference type="InterPro" id="IPR020846">
    <property type="entry name" value="MFS_dom"/>
</dbReference>
<reference evidence="7" key="1">
    <citation type="journal article" date="2020" name="Stud. Mycol.">
        <title>101 Dothideomycetes genomes: a test case for predicting lifestyles and emergence of pathogens.</title>
        <authorList>
            <person name="Haridas S."/>
            <person name="Albert R."/>
            <person name="Binder M."/>
            <person name="Bloem J."/>
            <person name="Labutti K."/>
            <person name="Salamov A."/>
            <person name="Andreopoulos B."/>
            <person name="Baker S."/>
            <person name="Barry K."/>
            <person name="Bills G."/>
            <person name="Bluhm B."/>
            <person name="Cannon C."/>
            <person name="Castanera R."/>
            <person name="Culley D."/>
            <person name="Daum C."/>
            <person name="Ezra D."/>
            <person name="Gonzalez J."/>
            <person name="Henrissat B."/>
            <person name="Kuo A."/>
            <person name="Liang C."/>
            <person name="Lipzen A."/>
            <person name="Lutzoni F."/>
            <person name="Magnuson J."/>
            <person name="Mondo S."/>
            <person name="Nolan M."/>
            <person name="Ohm R."/>
            <person name="Pangilinan J."/>
            <person name="Park H.-J."/>
            <person name="Ramirez L."/>
            <person name="Alfaro M."/>
            <person name="Sun H."/>
            <person name="Tritt A."/>
            <person name="Yoshinaga Y."/>
            <person name="Zwiers L.-H."/>
            <person name="Turgeon B."/>
            <person name="Goodwin S."/>
            <person name="Spatafora J."/>
            <person name="Crous P."/>
            <person name="Grigoriev I."/>
        </authorList>
    </citation>
    <scope>NUCLEOTIDE SEQUENCE</scope>
    <source>
        <strain evidence="7">CBS 627.86</strain>
    </source>
</reference>
<feature type="transmembrane region" description="Helical" evidence="5">
    <location>
        <begin position="376"/>
        <end position="399"/>
    </location>
</feature>
<sequence length="559" mass="61035">MGFLGILEDKHMQHVPATVILSAEATTLQGDATAGLKHGKGKHADIILIPQPSEDPNDPLNWSNAKKWLVVSVIGFGAVLYAAVLSPLLSPALVVIAMEFHKDVGDITVISGYMLLVTACSGPIVCALSRKYGKRLILIVSSLFGLVGTIICSATNTYNGLLAGRIIQGGSVSAFESLAVSMIGDLFFVHQRGVFMTVIQFILGAASNFSAIIVGPIATNLGWKYLFHILIAFATFETILLFLFVPETSYIRDHRYDIDELADDKLTDLAAVEKRHADPSMMKTSSNDVIRVETATSTPPGLRPKKTFVQELSVFNGTFSDDNLLQLLIAPFAVCTNLAVAWMVIVTGGLTAFFVAQSYDMSQIFMFPPYSLSAAGVGYLSLGPFIGGLIGSIFLGATLDPLIKWCAKRNGGVYEPEYRLLGMIPAMATGVGLFAFGYMCENHFSYYATATMHGLDLFGIVCAAISASAYAIDAYRDMSSEIFIVNMVFKNLLFYGFSYFVNDWTATDGPAKVFYVFGGVSFAMIGTAPIFFFWGKRYRSFWHRHNILDKWGIRTHAEM</sequence>
<dbReference type="Proteomes" id="UP000799770">
    <property type="component" value="Unassembled WGS sequence"/>
</dbReference>
<feature type="transmembrane region" description="Helical" evidence="5">
    <location>
        <begin position="444"/>
        <end position="470"/>
    </location>
</feature>
<evidence type="ECO:0000256" key="4">
    <source>
        <dbReference type="ARBA" id="ARBA00023136"/>
    </source>
</evidence>
<evidence type="ECO:0000256" key="1">
    <source>
        <dbReference type="ARBA" id="ARBA00004141"/>
    </source>
</evidence>
<dbReference type="GO" id="GO:0005886">
    <property type="term" value="C:plasma membrane"/>
    <property type="evidence" value="ECO:0007669"/>
    <property type="project" value="TreeGrafter"/>
</dbReference>
<feature type="transmembrane region" description="Helical" evidence="5">
    <location>
        <begin position="201"/>
        <end position="219"/>
    </location>
</feature>
<accession>A0A6A5ZBI9</accession>
<dbReference type="SUPFAM" id="SSF103473">
    <property type="entry name" value="MFS general substrate transporter"/>
    <property type="match status" value="1"/>
</dbReference>
<dbReference type="InterPro" id="IPR036259">
    <property type="entry name" value="MFS_trans_sf"/>
</dbReference>
<keyword evidence="3 5" id="KW-1133">Transmembrane helix</keyword>
<name>A0A6A5ZBI9_9PLEO</name>
<dbReference type="Gene3D" id="1.20.1250.20">
    <property type="entry name" value="MFS general substrate transporter like domains"/>
    <property type="match status" value="1"/>
</dbReference>
<keyword evidence="2 5" id="KW-0812">Transmembrane</keyword>
<dbReference type="AlphaFoldDB" id="A0A6A5ZBI9"/>
<feature type="transmembrane region" description="Helical" evidence="5">
    <location>
        <begin position="420"/>
        <end position="438"/>
    </location>
</feature>
<dbReference type="OrthoDB" id="2585655at2759"/>
<feature type="transmembrane region" description="Helical" evidence="5">
    <location>
        <begin position="513"/>
        <end position="534"/>
    </location>
</feature>
<feature type="transmembrane region" description="Helical" evidence="5">
    <location>
        <begin position="225"/>
        <end position="245"/>
    </location>
</feature>
<gene>
    <name evidence="7" type="ORF">BDV96DRAFT_645031</name>
</gene>
<organism evidence="7 8">
    <name type="scientific">Lophiotrema nucula</name>
    <dbReference type="NCBI Taxonomy" id="690887"/>
    <lineage>
        <taxon>Eukaryota</taxon>
        <taxon>Fungi</taxon>
        <taxon>Dikarya</taxon>
        <taxon>Ascomycota</taxon>
        <taxon>Pezizomycotina</taxon>
        <taxon>Dothideomycetes</taxon>
        <taxon>Pleosporomycetidae</taxon>
        <taxon>Pleosporales</taxon>
        <taxon>Lophiotremataceae</taxon>
        <taxon>Lophiotrema</taxon>
    </lineage>
</organism>
<dbReference type="Pfam" id="PF07690">
    <property type="entry name" value="MFS_1"/>
    <property type="match status" value="1"/>
</dbReference>
<feature type="transmembrane region" description="Helical" evidence="5">
    <location>
        <begin position="327"/>
        <end position="356"/>
    </location>
</feature>
<dbReference type="PANTHER" id="PTHR23502">
    <property type="entry name" value="MAJOR FACILITATOR SUPERFAMILY"/>
    <property type="match status" value="1"/>
</dbReference>
<comment type="subcellular location">
    <subcellularLocation>
        <location evidence="1">Membrane</location>
        <topology evidence="1">Multi-pass membrane protein</topology>
    </subcellularLocation>
</comment>
<feature type="domain" description="Major facilitator superfamily (MFS) profile" evidence="6">
    <location>
        <begin position="70"/>
        <end position="559"/>
    </location>
</feature>
<feature type="transmembrane region" description="Helical" evidence="5">
    <location>
        <begin position="68"/>
        <end position="89"/>
    </location>
</feature>
<proteinExistence type="predicted"/>